<dbReference type="InterPro" id="IPR015800">
    <property type="entry name" value="Cu_amine_oxidase_N2"/>
</dbReference>
<gene>
    <name evidence="13" type="ORF">FA15DRAFT_675566</name>
</gene>
<proteinExistence type="inferred from homology"/>
<accession>A0A5C3KDD1</accession>
<feature type="domain" description="Copper amine oxidase catalytic" evidence="10">
    <location>
        <begin position="362"/>
        <end position="763"/>
    </location>
</feature>
<evidence type="ECO:0000313" key="14">
    <source>
        <dbReference type="Proteomes" id="UP000307440"/>
    </source>
</evidence>
<feature type="domain" description="Copper amine oxidase N2-terminal" evidence="11">
    <location>
        <begin position="122"/>
        <end position="190"/>
    </location>
</feature>
<feature type="region of interest" description="Disordered" evidence="8">
    <location>
        <begin position="62"/>
        <end position="92"/>
    </location>
</feature>
<dbReference type="Pfam" id="PF09248">
    <property type="entry name" value="DUF1965"/>
    <property type="match status" value="1"/>
</dbReference>
<keyword evidence="9" id="KW-1133">Transmembrane helix</keyword>
<feature type="domain" description="DUF1965" evidence="12">
    <location>
        <begin position="282"/>
        <end position="328"/>
    </location>
</feature>
<dbReference type="Proteomes" id="UP000307440">
    <property type="component" value="Unassembled WGS sequence"/>
</dbReference>
<dbReference type="GO" id="GO:0005507">
    <property type="term" value="F:copper ion binding"/>
    <property type="evidence" value="ECO:0007669"/>
    <property type="project" value="InterPro"/>
</dbReference>
<dbReference type="InterPro" id="IPR000269">
    <property type="entry name" value="Cu_amine_oxidase"/>
</dbReference>
<dbReference type="PANTHER" id="PTHR10638:SF20">
    <property type="entry name" value="AMINE OXIDASE"/>
    <property type="match status" value="1"/>
</dbReference>
<keyword evidence="4 7" id="KW-0801">TPQ</keyword>
<dbReference type="GO" id="GO:0009308">
    <property type="term" value="P:amine metabolic process"/>
    <property type="evidence" value="ECO:0007669"/>
    <property type="project" value="UniProtKB-UniRule"/>
</dbReference>
<dbReference type="InterPro" id="IPR015798">
    <property type="entry name" value="Cu_amine_oxidase_C"/>
</dbReference>
<evidence type="ECO:0000256" key="3">
    <source>
        <dbReference type="ARBA" id="ARBA00022723"/>
    </source>
</evidence>
<comment type="cofactor">
    <cofactor evidence="7">
        <name>Cu cation</name>
        <dbReference type="ChEBI" id="CHEBI:23378"/>
    </cofactor>
    <text evidence="7">Contains 1 topaquinone per subunit.</text>
</comment>
<evidence type="ECO:0000259" key="12">
    <source>
        <dbReference type="Pfam" id="PF09248"/>
    </source>
</evidence>
<dbReference type="GO" id="GO:0048038">
    <property type="term" value="F:quinone binding"/>
    <property type="evidence" value="ECO:0007669"/>
    <property type="project" value="InterPro"/>
</dbReference>
<dbReference type="OrthoDB" id="3341590at2759"/>
<keyword evidence="14" id="KW-1185">Reference proteome</keyword>
<dbReference type="SUPFAM" id="SSF49998">
    <property type="entry name" value="Amine oxidase catalytic domain"/>
    <property type="match status" value="1"/>
</dbReference>
<comment type="PTM">
    <text evidence="7">Topaquinone (TPQ) is generated by copper-dependent autoxidation of a specific tyrosyl residue.</text>
</comment>
<keyword evidence="9" id="KW-0812">Transmembrane</keyword>
<dbReference type="EC" id="1.4.3.-" evidence="7"/>
<dbReference type="PANTHER" id="PTHR10638">
    <property type="entry name" value="COPPER AMINE OXIDASE"/>
    <property type="match status" value="1"/>
</dbReference>
<organism evidence="13 14">
    <name type="scientific">Coprinopsis marcescibilis</name>
    <name type="common">Agaric fungus</name>
    <name type="synonym">Psathyrella marcescibilis</name>
    <dbReference type="NCBI Taxonomy" id="230819"/>
    <lineage>
        <taxon>Eukaryota</taxon>
        <taxon>Fungi</taxon>
        <taxon>Dikarya</taxon>
        <taxon>Basidiomycota</taxon>
        <taxon>Agaricomycotina</taxon>
        <taxon>Agaricomycetes</taxon>
        <taxon>Agaricomycetidae</taxon>
        <taxon>Agaricales</taxon>
        <taxon>Agaricineae</taxon>
        <taxon>Psathyrellaceae</taxon>
        <taxon>Coprinopsis</taxon>
    </lineage>
</organism>
<dbReference type="Gene3D" id="3.10.450.40">
    <property type="match status" value="2"/>
</dbReference>
<dbReference type="InterPro" id="IPR036460">
    <property type="entry name" value="Cu_amine_oxidase_C_sf"/>
</dbReference>
<dbReference type="GO" id="GO:0005886">
    <property type="term" value="C:plasma membrane"/>
    <property type="evidence" value="ECO:0007669"/>
    <property type="project" value="TreeGrafter"/>
</dbReference>
<feature type="compositionally biased region" description="Basic and acidic residues" evidence="8">
    <location>
        <begin position="11"/>
        <end position="22"/>
    </location>
</feature>
<evidence type="ECO:0000313" key="13">
    <source>
        <dbReference type="EMBL" id="TFK18079.1"/>
    </source>
</evidence>
<evidence type="ECO:0000256" key="6">
    <source>
        <dbReference type="ARBA" id="ARBA00023008"/>
    </source>
</evidence>
<feature type="region of interest" description="Disordered" evidence="8">
    <location>
        <begin position="1"/>
        <end position="23"/>
    </location>
</feature>
<dbReference type="EMBL" id="ML210434">
    <property type="protein sequence ID" value="TFK18079.1"/>
    <property type="molecule type" value="Genomic_DNA"/>
</dbReference>
<evidence type="ECO:0000259" key="11">
    <source>
        <dbReference type="Pfam" id="PF02727"/>
    </source>
</evidence>
<dbReference type="SUPFAM" id="SSF54416">
    <property type="entry name" value="Amine oxidase N-terminal region"/>
    <property type="match status" value="2"/>
</dbReference>
<evidence type="ECO:0000256" key="8">
    <source>
        <dbReference type="SAM" id="MobiDB-lite"/>
    </source>
</evidence>
<evidence type="ECO:0000256" key="4">
    <source>
        <dbReference type="ARBA" id="ARBA00022772"/>
    </source>
</evidence>
<comment type="cofactor">
    <cofactor evidence="1">
        <name>Cu cation</name>
        <dbReference type="ChEBI" id="CHEBI:23378"/>
    </cofactor>
</comment>
<reference evidence="13 14" key="1">
    <citation type="journal article" date="2019" name="Nat. Ecol. Evol.">
        <title>Megaphylogeny resolves global patterns of mushroom evolution.</title>
        <authorList>
            <person name="Varga T."/>
            <person name="Krizsan K."/>
            <person name="Foldi C."/>
            <person name="Dima B."/>
            <person name="Sanchez-Garcia M."/>
            <person name="Sanchez-Ramirez S."/>
            <person name="Szollosi G.J."/>
            <person name="Szarkandi J.G."/>
            <person name="Papp V."/>
            <person name="Albert L."/>
            <person name="Andreopoulos W."/>
            <person name="Angelini C."/>
            <person name="Antonin V."/>
            <person name="Barry K.W."/>
            <person name="Bougher N.L."/>
            <person name="Buchanan P."/>
            <person name="Buyck B."/>
            <person name="Bense V."/>
            <person name="Catcheside P."/>
            <person name="Chovatia M."/>
            <person name="Cooper J."/>
            <person name="Damon W."/>
            <person name="Desjardin D."/>
            <person name="Finy P."/>
            <person name="Geml J."/>
            <person name="Haridas S."/>
            <person name="Hughes K."/>
            <person name="Justo A."/>
            <person name="Karasinski D."/>
            <person name="Kautmanova I."/>
            <person name="Kiss B."/>
            <person name="Kocsube S."/>
            <person name="Kotiranta H."/>
            <person name="LaButti K.M."/>
            <person name="Lechner B.E."/>
            <person name="Liimatainen K."/>
            <person name="Lipzen A."/>
            <person name="Lukacs Z."/>
            <person name="Mihaltcheva S."/>
            <person name="Morgado L.N."/>
            <person name="Niskanen T."/>
            <person name="Noordeloos M.E."/>
            <person name="Ohm R.A."/>
            <person name="Ortiz-Santana B."/>
            <person name="Ovrebo C."/>
            <person name="Racz N."/>
            <person name="Riley R."/>
            <person name="Savchenko A."/>
            <person name="Shiryaev A."/>
            <person name="Soop K."/>
            <person name="Spirin V."/>
            <person name="Szebenyi C."/>
            <person name="Tomsovsky M."/>
            <person name="Tulloss R.E."/>
            <person name="Uehling J."/>
            <person name="Grigoriev I.V."/>
            <person name="Vagvolgyi C."/>
            <person name="Papp T."/>
            <person name="Martin F.M."/>
            <person name="Miettinen O."/>
            <person name="Hibbett D.S."/>
            <person name="Nagy L.G."/>
        </authorList>
    </citation>
    <scope>NUCLEOTIDE SEQUENCE [LARGE SCALE GENOMIC DNA]</scope>
    <source>
        <strain evidence="13 14">CBS 121175</strain>
    </source>
</reference>
<dbReference type="Pfam" id="PF02727">
    <property type="entry name" value="Cu_amine_oxidN2"/>
    <property type="match status" value="1"/>
</dbReference>
<dbReference type="GO" id="GO:0008131">
    <property type="term" value="F:primary methylamine oxidase activity"/>
    <property type="evidence" value="ECO:0007669"/>
    <property type="project" value="InterPro"/>
</dbReference>
<evidence type="ECO:0000256" key="2">
    <source>
        <dbReference type="ARBA" id="ARBA00007983"/>
    </source>
</evidence>
<dbReference type="AlphaFoldDB" id="A0A5C3KDD1"/>
<dbReference type="Pfam" id="PF01179">
    <property type="entry name" value="Cu_amine_oxid"/>
    <property type="match status" value="1"/>
</dbReference>
<keyword evidence="3 7" id="KW-0479">Metal-binding</keyword>
<evidence type="ECO:0000259" key="10">
    <source>
        <dbReference type="Pfam" id="PF01179"/>
    </source>
</evidence>
<sequence>MSALTPFLEPEPDKAGELDTSTRTKPNLKRSRWLGIVVISLVISLLLYVGLVPHATRHQSDDFVDKHTRPGQHRFPTQLGQCPSNAPPRASPPVPINVWASLNSQDTAQIQAWLESGAGNFNLTKSNGAATSDNSIFNIEAYRPHKNTTLAYLNNPQKAEAPPRVARVTIHHGGLENPVVRDYLVGPLPISSRTTVQPLKDIYHLEDIPYNARGLGDLSEAFNFMEGVIKPISGAMKDLFGGIMGNGQNDTFTAGPTGPWSYDGSFRRIWVTWRYNTAGSFIQPINFYNYIDMSGTDPSLWKILRIVYHDQMFPSVESFLEAYQNGTLHRRPRPSIPQDELPWSSRRRVGKPRDLDHLPGPRSVSFAGLRFRVDRQQQYISWMGWGMYLGFDRDMGLSLWDIRFRGERIIYQLAPQEAIAQYAGGDPVQSTTAWLDRFFGMGTLVRNLIPGYDCPQEAVYLPAETYSIYGHILREKGICVFEQDAGKALTRHVGDIPGETGAVKSYILTVRSISTFDYLFYLDGTIQVQISASGYLQGGYWTPEQKNYGHRIRDFSMGSLHDHVINFKVDLDIAGEANSFLKTSMSQEEVDLPWADDDWGSKVIQQRIKREYVDVEDDARLNYANNFQGSIAIVNKEQTNKWGNPRGYALHPGYSPIHNTVVGSKRLEKNANWARNNIAVTKRKENEPSSSSMWNLHLSGAPAVNFDNFFDGDSLDQEDLVMWVNVGTHHLPQAEDSPNTKTNIATTSFLLTPLNYFDSDPSMESMNAITLTEPETPGEAFGFDDNGVKQDFNCIPRDVPPFSYRGEDPLFEQNHLDADNEDAYGKLHTLLHPLRIKTGV</sequence>
<dbReference type="InterPro" id="IPR015328">
    <property type="entry name" value="DUF1965"/>
</dbReference>
<evidence type="ECO:0000256" key="7">
    <source>
        <dbReference type="RuleBase" id="RU000672"/>
    </source>
</evidence>
<keyword evidence="6 7" id="KW-0186">Copper</keyword>
<evidence type="ECO:0000256" key="1">
    <source>
        <dbReference type="ARBA" id="ARBA00001935"/>
    </source>
</evidence>
<evidence type="ECO:0000256" key="9">
    <source>
        <dbReference type="SAM" id="Phobius"/>
    </source>
</evidence>
<comment type="similarity">
    <text evidence="2 7">Belongs to the copper/topaquinone oxidase family.</text>
</comment>
<protein>
    <recommendedName>
        <fullName evidence="7">Amine oxidase</fullName>
        <ecNumber evidence="7">1.4.3.-</ecNumber>
    </recommendedName>
</protein>
<dbReference type="Gene3D" id="2.70.98.20">
    <property type="entry name" value="Copper amine oxidase, catalytic domain"/>
    <property type="match status" value="1"/>
</dbReference>
<dbReference type="STRING" id="230819.A0A5C3KDD1"/>
<evidence type="ECO:0000256" key="5">
    <source>
        <dbReference type="ARBA" id="ARBA00023002"/>
    </source>
</evidence>
<dbReference type="PRINTS" id="PR00766">
    <property type="entry name" value="CUDAOXIDASE"/>
</dbReference>
<keyword evidence="5 7" id="KW-0560">Oxidoreductase</keyword>
<feature type="transmembrane region" description="Helical" evidence="9">
    <location>
        <begin position="33"/>
        <end position="51"/>
    </location>
</feature>
<keyword evidence="9" id="KW-0472">Membrane</keyword>
<name>A0A5C3KDD1_COPMA</name>
<dbReference type="InterPro" id="IPR016182">
    <property type="entry name" value="Cu_amine_oxidase_N-reg"/>
</dbReference>